<dbReference type="PANTHER" id="PTHR45708:SF49">
    <property type="entry name" value="ENDOCHITINASE"/>
    <property type="match status" value="1"/>
</dbReference>
<keyword evidence="6 8" id="KW-0326">Glycosidase</keyword>
<evidence type="ECO:0000256" key="10">
    <source>
        <dbReference type="SAM" id="SignalP"/>
    </source>
</evidence>
<dbReference type="PROSITE" id="PS51910">
    <property type="entry name" value="GH18_2"/>
    <property type="match status" value="1"/>
</dbReference>
<evidence type="ECO:0000256" key="2">
    <source>
        <dbReference type="ARBA" id="ARBA00012729"/>
    </source>
</evidence>
<dbReference type="InterPro" id="IPR050542">
    <property type="entry name" value="Glycosyl_Hydrlase18_Chitinase"/>
</dbReference>
<dbReference type="OrthoDB" id="6020543at2759"/>
<evidence type="ECO:0000256" key="5">
    <source>
        <dbReference type="ARBA" id="ARBA00023277"/>
    </source>
</evidence>
<sequence>MRLSTSILMVITAVFASAAAFDVSCNSNYASYYGQNSARNQKSLGTYCQDATEDVIVLSFMNGFPNLLLNFANACETTFPDSTLLHCPDMAKDIKLCQSKGKAVVLSMGGASGAYGFSSDSEATTFADTVWNKFFKGTDSQRPFDDAVLDGIDLDIEGGGATGYKAFIDRMRSHYASDSSKKYYIAAAPQCPYPDAYLGSVMNNAWFDMVYVQFYNNYCGLNAYPSWFNYADWDNWAKTVSVNKNVKIYIGAPGGPSAASSGYVDAGTLQTIYSDVRSKYSSLGGIMTWDVSQARTSGLAGSIRSMLDSGGSCGSAMKRSALALLDHEMNILQRRADPVEVSKITKPNLRPKPVKAAGNVATRAEFVAGDIVDNKYSTVVKVATLQNAFSGHWSISFTLPAGQTVDSSSRGTVSVSGNTVTIKSDPAAEKAKNMAAIFKITGTFSGDYALPDTSSAKFTST</sequence>
<accession>A0A1Y1W9L6</accession>
<dbReference type="InterPro" id="IPR008965">
    <property type="entry name" value="CBM2/CBM3_carb-bd_dom_sf"/>
</dbReference>
<gene>
    <name evidence="12" type="ORF">DL89DRAFT_267454</name>
</gene>
<evidence type="ECO:0000256" key="3">
    <source>
        <dbReference type="ARBA" id="ARBA00022801"/>
    </source>
</evidence>
<dbReference type="Gene3D" id="3.20.20.80">
    <property type="entry name" value="Glycosidases"/>
    <property type="match status" value="1"/>
</dbReference>
<comment type="caution">
    <text evidence="12">The sequence shown here is derived from an EMBL/GenBank/DDBJ whole genome shotgun (WGS) entry which is preliminary data.</text>
</comment>
<proteinExistence type="inferred from homology"/>
<evidence type="ECO:0000256" key="9">
    <source>
        <dbReference type="RuleBase" id="RU004453"/>
    </source>
</evidence>
<feature type="domain" description="GH18" evidence="11">
    <location>
        <begin position="27"/>
        <end position="310"/>
    </location>
</feature>
<comment type="catalytic activity">
    <reaction evidence="1">
        <text>Random endo-hydrolysis of N-acetyl-beta-D-glucosaminide (1-&gt;4)-beta-linkages in chitin and chitodextrins.</text>
        <dbReference type="EC" id="3.2.1.14"/>
    </reaction>
</comment>
<dbReference type="GO" id="GO:0030247">
    <property type="term" value="F:polysaccharide binding"/>
    <property type="evidence" value="ECO:0007669"/>
    <property type="project" value="InterPro"/>
</dbReference>
<dbReference type="Pfam" id="PF00704">
    <property type="entry name" value="Glyco_hydro_18"/>
    <property type="match status" value="1"/>
</dbReference>
<dbReference type="SUPFAM" id="SSF51445">
    <property type="entry name" value="(Trans)glycosidases"/>
    <property type="match status" value="1"/>
</dbReference>
<dbReference type="GeneID" id="63804146"/>
<dbReference type="InterPro" id="IPR001579">
    <property type="entry name" value="Glyco_hydro_18_chit_AS"/>
</dbReference>
<keyword evidence="7" id="KW-0624">Polysaccharide degradation</keyword>
<organism evidence="12 13">
    <name type="scientific">Linderina pennispora</name>
    <dbReference type="NCBI Taxonomy" id="61395"/>
    <lineage>
        <taxon>Eukaryota</taxon>
        <taxon>Fungi</taxon>
        <taxon>Fungi incertae sedis</taxon>
        <taxon>Zoopagomycota</taxon>
        <taxon>Kickxellomycotina</taxon>
        <taxon>Kickxellomycetes</taxon>
        <taxon>Kickxellales</taxon>
        <taxon>Kickxellaceae</taxon>
        <taxon>Linderina</taxon>
    </lineage>
</organism>
<feature type="chain" id="PRO_5012869730" description="chitinase" evidence="10">
    <location>
        <begin position="21"/>
        <end position="461"/>
    </location>
</feature>
<dbReference type="GO" id="GO:0000272">
    <property type="term" value="P:polysaccharide catabolic process"/>
    <property type="evidence" value="ECO:0007669"/>
    <property type="project" value="UniProtKB-KW"/>
</dbReference>
<dbReference type="EC" id="3.2.1.14" evidence="2"/>
<evidence type="ECO:0000256" key="1">
    <source>
        <dbReference type="ARBA" id="ARBA00000822"/>
    </source>
</evidence>
<dbReference type="AlphaFoldDB" id="A0A1Y1W9L6"/>
<evidence type="ECO:0000256" key="4">
    <source>
        <dbReference type="ARBA" id="ARBA00023024"/>
    </source>
</evidence>
<dbReference type="InterPro" id="IPR017853">
    <property type="entry name" value="GH"/>
</dbReference>
<evidence type="ECO:0000256" key="6">
    <source>
        <dbReference type="ARBA" id="ARBA00023295"/>
    </source>
</evidence>
<dbReference type="GO" id="GO:0005576">
    <property type="term" value="C:extracellular region"/>
    <property type="evidence" value="ECO:0007669"/>
    <property type="project" value="TreeGrafter"/>
</dbReference>
<protein>
    <recommendedName>
        <fullName evidence="2">chitinase</fullName>
        <ecNumber evidence="2">3.2.1.14</ecNumber>
    </recommendedName>
</protein>
<reference evidence="12 13" key="1">
    <citation type="submission" date="2016-07" db="EMBL/GenBank/DDBJ databases">
        <title>Pervasive Adenine N6-methylation of Active Genes in Fungi.</title>
        <authorList>
            <consortium name="DOE Joint Genome Institute"/>
            <person name="Mondo S.J."/>
            <person name="Dannebaum R.O."/>
            <person name="Kuo R.C."/>
            <person name="Labutti K."/>
            <person name="Haridas S."/>
            <person name="Kuo A."/>
            <person name="Salamov A."/>
            <person name="Ahrendt S.R."/>
            <person name="Lipzen A."/>
            <person name="Sullivan W."/>
            <person name="Andreopoulos W.B."/>
            <person name="Clum A."/>
            <person name="Lindquist E."/>
            <person name="Daum C."/>
            <person name="Ramamoorthy G.K."/>
            <person name="Gryganskyi A."/>
            <person name="Culley D."/>
            <person name="Magnuson J.K."/>
            <person name="James T.Y."/>
            <person name="O'Malley M.A."/>
            <person name="Stajich J.E."/>
            <person name="Spatafora J.W."/>
            <person name="Visel A."/>
            <person name="Grigoriev I.V."/>
        </authorList>
    </citation>
    <scope>NUCLEOTIDE SEQUENCE [LARGE SCALE GENOMIC DNA]</scope>
    <source>
        <strain evidence="12 13">ATCC 12442</strain>
    </source>
</reference>
<feature type="signal peptide" evidence="10">
    <location>
        <begin position="1"/>
        <end position="20"/>
    </location>
</feature>
<dbReference type="CDD" id="cd02877">
    <property type="entry name" value="GH18_hevamine_XipI_class_III"/>
    <property type="match status" value="1"/>
</dbReference>
<evidence type="ECO:0000256" key="8">
    <source>
        <dbReference type="RuleBase" id="RU000489"/>
    </source>
</evidence>
<dbReference type="GO" id="GO:0006032">
    <property type="term" value="P:chitin catabolic process"/>
    <property type="evidence" value="ECO:0007669"/>
    <property type="project" value="UniProtKB-KW"/>
</dbReference>
<keyword evidence="13" id="KW-1185">Reference proteome</keyword>
<dbReference type="InterPro" id="IPR045321">
    <property type="entry name" value="Cts1-like"/>
</dbReference>
<dbReference type="RefSeq" id="XP_040743867.1">
    <property type="nucleotide sequence ID" value="XM_040887498.1"/>
</dbReference>
<evidence type="ECO:0000259" key="11">
    <source>
        <dbReference type="PROSITE" id="PS51910"/>
    </source>
</evidence>
<evidence type="ECO:0000256" key="7">
    <source>
        <dbReference type="ARBA" id="ARBA00023326"/>
    </source>
</evidence>
<keyword evidence="3 8" id="KW-0378">Hydrolase</keyword>
<evidence type="ECO:0000313" key="12">
    <source>
        <dbReference type="EMBL" id="ORX70229.1"/>
    </source>
</evidence>
<dbReference type="GO" id="GO:0008843">
    <property type="term" value="F:endochitinase activity"/>
    <property type="evidence" value="ECO:0007669"/>
    <property type="project" value="UniProtKB-EC"/>
</dbReference>
<dbReference type="InterPro" id="IPR001223">
    <property type="entry name" value="Glyco_hydro18_cat"/>
</dbReference>
<keyword evidence="5" id="KW-0119">Carbohydrate metabolism</keyword>
<keyword evidence="10" id="KW-0732">Signal</keyword>
<dbReference type="Gene3D" id="2.60.40.290">
    <property type="match status" value="1"/>
</dbReference>
<dbReference type="EMBL" id="MCFD01000006">
    <property type="protein sequence ID" value="ORX70229.1"/>
    <property type="molecule type" value="Genomic_DNA"/>
</dbReference>
<dbReference type="PANTHER" id="PTHR45708">
    <property type="entry name" value="ENDOCHITINASE"/>
    <property type="match status" value="1"/>
</dbReference>
<evidence type="ECO:0000313" key="13">
    <source>
        <dbReference type="Proteomes" id="UP000193922"/>
    </source>
</evidence>
<comment type="similarity">
    <text evidence="9">Belongs to the glycosyl hydrolase 18 family.</text>
</comment>
<keyword evidence="4" id="KW-0146">Chitin degradation</keyword>
<name>A0A1Y1W9L6_9FUNG</name>
<dbReference type="Proteomes" id="UP000193922">
    <property type="component" value="Unassembled WGS sequence"/>
</dbReference>
<dbReference type="InterPro" id="IPR012291">
    <property type="entry name" value="CBM2_carb-bd_dom_sf"/>
</dbReference>
<dbReference type="PROSITE" id="PS01095">
    <property type="entry name" value="GH18_1"/>
    <property type="match status" value="1"/>
</dbReference>
<dbReference type="SUPFAM" id="SSF49384">
    <property type="entry name" value="Carbohydrate-binding domain"/>
    <property type="match status" value="1"/>
</dbReference>